<dbReference type="PANTHER" id="PTHR30582">
    <property type="entry name" value="L,D-TRANSPEPTIDASE"/>
    <property type="match status" value="1"/>
</dbReference>
<keyword evidence="3 6" id="KW-0133">Cell shape</keyword>
<dbReference type="Pfam" id="PF03734">
    <property type="entry name" value="YkuD"/>
    <property type="match status" value="1"/>
</dbReference>
<feature type="compositionally biased region" description="Polar residues" evidence="7">
    <location>
        <begin position="179"/>
        <end position="188"/>
    </location>
</feature>
<dbReference type="Gene3D" id="2.40.440.10">
    <property type="entry name" value="L,D-transpeptidase catalytic domain-like"/>
    <property type="match status" value="1"/>
</dbReference>
<comment type="caution">
    <text evidence="9">The sequence shown here is derived from an EMBL/GenBank/DDBJ whole genome shotgun (WGS) entry which is preliminary data.</text>
</comment>
<dbReference type="InterPro" id="IPR036365">
    <property type="entry name" value="PGBD-like_sf"/>
</dbReference>
<evidence type="ECO:0000313" key="10">
    <source>
        <dbReference type="Proteomes" id="UP001284771"/>
    </source>
</evidence>
<reference evidence="10" key="1">
    <citation type="submission" date="2023-07" db="EMBL/GenBank/DDBJ databases">
        <title>Draft genomic sequences of Priestia flexa CCM isolated from the soil of an abandoned mine contaminated by free cyanide in the high Andean zone of Tacna, Peru.</title>
        <authorList>
            <person name="Caceda Quiroz C.J."/>
            <person name="Maraza Chooque G.J."/>
            <person name="Fora Quispe G.L."/>
            <person name="Carpio Mamani M."/>
        </authorList>
    </citation>
    <scope>NUCLEOTIDE SEQUENCE [LARGE SCALE GENOMIC DNA]</scope>
    <source>
        <strain evidence="10">CCM</strain>
    </source>
</reference>
<dbReference type="Pfam" id="PF01471">
    <property type="entry name" value="PG_binding_1"/>
    <property type="match status" value="3"/>
</dbReference>
<comment type="pathway">
    <text evidence="1 6">Cell wall biogenesis; peptidoglycan biosynthesis.</text>
</comment>
<dbReference type="PANTHER" id="PTHR30582:SF4">
    <property type="entry name" value="L,D-TRANSPEPTIDASE YQJB-RELATED"/>
    <property type="match status" value="1"/>
</dbReference>
<feature type="domain" description="L,D-TPase catalytic" evidence="8">
    <location>
        <begin position="37"/>
        <end position="161"/>
    </location>
</feature>
<keyword evidence="5 6" id="KW-0961">Cell wall biogenesis/degradation</keyword>
<dbReference type="InterPro" id="IPR036366">
    <property type="entry name" value="PGBDSf"/>
</dbReference>
<dbReference type="CDD" id="cd16913">
    <property type="entry name" value="YkuD_like"/>
    <property type="match status" value="1"/>
</dbReference>
<gene>
    <name evidence="9" type="ORF">RIB56_12710</name>
</gene>
<dbReference type="SUPFAM" id="SSF141523">
    <property type="entry name" value="L,D-transpeptidase catalytic domain-like"/>
    <property type="match status" value="1"/>
</dbReference>
<dbReference type="Proteomes" id="UP001284771">
    <property type="component" value="Unassembled WGS sequence"/>
</dbReference>
<organism evidence="9 10">
    <name type="scientific">Priestia flexa</name>
    <dbReference type="NCBI Taxonomy" id="86664"/>
    <lineage>
        <taxon>Bacteria</taxon>
        <taxon>Bacillati</taxon>
        <taxon>Bacillota</taxon>
        <taxon>Bacilli</taxon>
        <taxon>Bacillales</taxon>
        <taxon>Bacillaceae</taxon>
        <taxon>Priestia</taxon>
    </lineage>
</organism>
<name>A0ABU4J7M9_9BACI</name>
<evidence type="ECO:0000256" key="6">
    <source>
        <dbReference type="PROSITE-ProRule" id="PRU01373"/>
    </source>
</evidence>
<keyword evidence="4 6" id="KW-0573">Peptidoglycan synthesis</keyword>
<dbReference type="SUPFAM" id="SSF47090">
    <property type="entry name" value="PGBD-like"/>
    <property type="match status" value="3"/>
</dbReference>
<evidence type="ECO:0000256" key="4">
    <source>
        <dbReference type="ARBA" id="ARBA00022984"/>
    </source>
</evidence>
<accession>A0ABU4J7M9</accession>
<evidence type="ECO:0000259" key="8">
    <source>
        <dbReference type="PROSITE" id="PS52029"/>
    </source>
</evidence>
<sequence>MAKKKTKVSVLVLAVILVVGTLFFSVNKTEAAGGTTHFIVINKANNQLAYYKNNKLVRTFSVATGRTNSLTPEGKFRIVNKIVNRPYYTGKIPGGDPRNPLGNRWLGINARGTNGTTYAIHGNNNPSSIGKYISSGCVRMYDNEVEWLFSQVTVGTPVVITNSSKSFDAIAAANGYKVSGSSQPSQPAVSGLKKGSRGNEVRTLQQKLTSLGYDTKGVDGIFGNNTDTALRRFQKDRGLSVNGVVDSATQKALNGAKPGVKPPATSTGLKKGSRGNEVRALQQKLTSLGFSTKGIDGVFGNNTDAALRQFQKARGLSVTGVVDAATQKALNGTTASKPSSPSKGPSLTSGPTLKLGSKGDAVKALQQKLTSLGFNTQGVDGMFGSNTSAAVRKFQSANGLAADGIVGPNTYKALSSK</sequence>
<dbReference type="Gene3D" id="1.10.101.10">
    <property type="entry name" value="PGBD-like superfamily/PGBD"/>
    <property type="match status" value="3"/>
</dbReference>
<feature type="region of interest" description="Disordered" evidence="7">
    <location>
        <begin position="253"/>
        <end position="276"/>
    </location>
</feature>
<feature type="region of interest" description="Disordered" evidence="7">
    <location>
        <begin position="331"/>
        <end position="358"/>
    </location>
</feature>
<dbReference type="RefSeq" id="WP_076512540.1">
    <property type="nucleotide sequence ID" value="NZ_CP016790.1"/>
</dbReference>
<evidence type="ECO:0000256" key="5">
    <source>
        <dbReference type="ARBA" id="ARBA00023316"/>
    </source>
</evidence>
<dbReference type="PROSITE" id="PS52029">
    <property type="entry name" value="LD_TPASE"/>
    <property type="match status" value="1"/>
</dbReference>
<feature type="compositionally biased region" description="Low complexity" evidence="7">
    <location>
        <begin position="332"/>
        <end position="352"/>
    </location>
</feature>
<keyword evidence="2" id="KW-0808">Transferase</keyword>
<feature type="active site" description="Nucleophile" evidence="6">
    <location>
        <position position="137"/>
    </location>
</feature>
<evidence type="ECO:0000256" key="3">
    <source>
        <dbReference type="ARBA" id="ARBA00022960"/>
    </source>
</evidence>
<dbReference type="EMBL" id="JAWUZT010000036">
    <property type="protein sequence ID" value="MDW8516994.1"/>
    <property type="molecule type" value="Genomic_DNA"/>
</dbReference>
<feature type="region of interest" description="Disordered" evidence="7">
    <location>
        <begin position="178"/>
        <end position="199"/>
    </location>
</feature>
<proteinExistence type="predicted"/>
<evidence type="ECO:0000256" key="2">
    <source>
        <dbReference type="ARBA" id="ARBA00022679"/>
    </source>
</evidence>
<protein>
    <submittedName>
        <fullName evidence="9">Peptidoglycan-binding protein</fullName>
    </submittedName>
</protein>
<dbReference type="InterPro" id="IPR050979">
    <property type="entry name" value="LD-transpeptidase"/>
</dbReference>
<dbReference type="InterPro" id="IPR002477">
    <property type="entry name" value="Peptidoglycan-bd-like"/>
</dbReference>
<dbReference type="InterPro" id="IPR038063">
    <property type="entry name" value="Transpep_catalytic_dom"/>
</dbReference>
<evidence type="ECO:0000256" key="7">
    <source>
        <dbReference type="SAM" id="MobiDB-lite"/>
    </source>
</evidence>
<evidence type="ECO:0000313" key="9">
    <source>
        <dbReference type="EMBL" id="MDW8516994.1"/>
    </source>
</evidence>
<feature type="active site" description="Proton donor/acceptor" evidence="6">
    <location>
        <position position="121"/>
    </location>
</feature>
<dbReference type="InterPro" id="IPR005490">
    <property type="entry name" value="LD_TPept_cat_dom"/>
</dbReference>
<keyword evidence="10" id="KW-1185">Reference proteome</keyword>
<evidence type="ECO:0000256" key="1">
    <source>
        <dbReference type="ARBA" id="ARBA00004752"/>
    </source>
</evidence>